<dbReference type="Gene3D" id="2.60.40.1730">
    <property type="entry name" value="tricorn interacting facor f3 domain"/>
    <property type="match status" value="3"/>
</dbReference>
<dbReference type="PANTHER" id="PTHR11533:SF290">
    <property type="entry name" value="AMINOPEPTIDASE"/>
    <property type="match status" value="1"/>
</dbReference>
<dbReference type="PANTHER" id="PTHR11533">
    <property type="entry name" value="PROTEASE M1 ZINC METALLOPROTEASE"/>
    <property type="match status" value="1"/>
</dbReference>
<dbReference type="PRINTS" id="PR00756">
    <property type="entry name" value="ALADIPTASE"/>
</dbReference>
<keyword evidence="17" id="KW-0482">Metalloprotease</keyword>
<dbReference type="EC" id="3.4.11.2" evidence="5"/>
<protein>
    <recommendedName>
        <fullName evidence="6">Aminopeptidase N</fullName>
        <ecNumber evidence="5">3.4.11.2</ecNumber>
    </recommendedName>
</protein>
<keyword evidence="19" id="KW-1015">Disulfide bond</keyword>
<dbReference type="GO" id="GO:0005615">
    <property type="term" value="C:extracellular space"/>
    <property type="evidence" value="ECO:0007669"/>
    <property type="project" value="TreeGrafter"/>
</dbReference>
<dbReference type="GO" id="GO:0043171">
    <property type="term" value="P:peptide catabolic process"/>
    <property type="evidence" value="ECO:0007669"/>
    <property type="project" value="TreeGrafter"/>
</dbReference>
<keyword evidence="8" id="KW-0336">GPI-anchor</keyword>
<keyword evidence="21" id="KW-0449">Lipoprotein</keyword>
<dbReference type="GO" id="GO:0008270">
    <property type="term" value="F:zinc ion binding"/>
    <property type="evidence" value="ECO:0007669"/>
    <property type="project" value="InterPro"/>
</dbReference>
<evidence type="ECO:0000256" key="9">
    <source>
        <dbReference type="ARBA" id="ARBA00022670"/>
    </source>
</evidence>
<evidence type="ECO:0000259" key="25">
    <source>
        <dbReference type="Pfam" id="PF01433"/>
    </source>
</evidence>
<name>A0A7R9I002_9NEOP</name>
<keyword evidence="9" id="KW-0645">Protease</keyword>
<dbReference type="EMBL" id="OD565684">
    <property type="protein sequence ID" value="CAD7442361.1"/>
    <property type="molecule type" value="Genomic_DNA"/>
</dbReference>
<evidence type="ECO:0000256" key="12">
    <source>
        <dbReference type="ARBA" id="ARBA00022729"/>
    </source>
</evidence>
<evidence type="ECO:0000256" key="5">
    <source>
        <dbReference type="ARBA" id="ARBA00012564"/>
    </source>
</evidence>
<evidence type="ECO:0000313" key="28">
    <source>
        <dbReference type="EMBL" id="CAD7442361.1"/>
    </source>
</evidence>
<sequence>MTESRSTKSYLKIPLVLRTILLGVIAAVRCQLSVDGYFEDEHIEYFETSVRRPTEYRLPGNILPLHYNISLIPDLDSENFTFNGEITIRFKGVKDTTTIVLHMNDTVVDEDSMVIRDLKSNLTISMIFTEYNEDNHFYTIHPGGFIYADKEYELSFKYEGNLRDDMQGFFRSSYVTNDGETSDSLANEYLLPKNVLPTHYDLKLIPYLDNDNFTFDGEVRIQVIVEFETNVITIHQNDTIIEETSVTDLSSGQIVPVTNETYEPLYHFHNIYLQNNLTVGQEYEIYIKYKGYLRDDMQGLFKSYYKTSDGQTRTCAFFQMARVSTYRPKGRVHACPGFEWLGSTPEPILMLNAQFLSNRWMAATHFQPCRARRAFPCFDEPALKATFSINIARTEDRHALSNMPVTSVSEPDPNYGNLTWDHFQTTPMPLSTYLLAFIVSDFKNLTVDDYLSVWQREEALPQANYSASIGLKVLRALEDYTELHFFLPKMDEVAVPDYQSGATEQWGLVTYRERLILFVEGVSTSAHRQNIATVIAHEFAHMWFGNLVSPKWWDVLWLNEGFASYFEYFALVEIEPDWRLEEQFVVRVAQPALSVDSVNTSHPMTVDVSSPEEISAIFDTISYSKAAAVIRMMKHILKPEVFRKGLNRYLVNVGNSSADAEDLFDALNEQYLEALSLHDIDVKTVMNTWTLQMGYPVLTVTRDYSLMRVTVSQFVNPSWTGFYRVNYDATNWALIAAHLNSDSFEQIPPVNRAQLLDDVFNLARAGYVDYTLVLQMVKYLERETDYVPWYAAFSGLNYVDKRMRGAPSYDYYAWKRFILKLLNKAYTTLGSEGKDTDGHVTKLFRNQILTWVCNLGDYACVSSAKQRFAAHMSDPYNNPIDPDLKTVVYCTALRHGGVEEWKFLWERFLTYSNVSTEQTLLLGVLGCTSDEDTAHNYMHLSLSNESGIRQQDLSLVFPSVYNAHDKGVDFAISYLQLYYTNISDYHNSINSVVSLVSSLSSVLTSEAQATNLMQFVEDIKDDLGDLAYSSALNSLQVAERNLQWLETHSATIAEFAKEQNHRLPMAVVPESYTLKVIPYFEVDSEFTFDGEVVIRVNVKEPTDRIVLHVNQLDIIESYLTITSVSEGTQLTVINTTLDTPRQFFDIQLEEELVEGGVYDVRVSYIGYLNDDMAGFYRSYYKVGEETRWIATTLFHPTNARKALPCFDEPGLKAKFRISIARLPEYHSISNAKRIETTTPNTTEDGRIWDEFEETPAMSTYLVSFIVSDFGSSSNLAGNVTVWERKSVVAQAAYSIDYQLDKMDQAAIPDFSFGAMENWGLVTYRENLLLFDETVSTTANRQSIATIIAHEFSHQWFGDLVTPDWWTYPWLNEGFATYFEYFIAAKVEPNWRLDQQFLVEVVQNAFATDALDSSRPMNYNITYASEIIGVFDTITYDKAGSVIRMLEHVLTSETFRKGLSRYLKAQSYQSTEPDILYSHLQAQHSETVGSDESVDVKQIMDSWGNQKGYPVISVTRDYHAGTSNVTQKRFLLMPTSDTSDDGYNWWVPLSYTSRSEADFTMTSPAVWITPSDSQLQLTGIGGSGDWVIFNIQETGYYRVNYDAQNWQLITNQLNSDQFDVIHVLNRAQLLDDSLNLARAGILDYVSALDVTRYLYRETDYIPWYSAFNAFNFLNIRLRGASPAGYQLFKDYILGQLEDLYNSLEFQVRATDDHVTKLLRTSVLSWACTFDHEGCVSNATQHFAQMMADPENYIIPADLTSVTYCTSLSHGGETEWEYLWQKYLTSTVSTEQVLLLSALGCTTQETLINRYLTLSITEDSGIRKQDAASVFSAVYSNVGGIDLAFNFLTENYESISQFYGGMNSIGNIITGIATRLSTQEQADRLGQFIESHQDNLGSALLASQRALETVQENLNWLDTNGEKILSWLNDTVNPTTTVAPSGNGASRHVQITLLLLLPSIVVWWRLA</sequence>
<feature type="binding site" evidence="23">
    <location>
        <position position="1349"/>
    </location>
    <ligand>
        <name>Zn(2+)</name>
        <dbReference type="ChEBI" id="CHEBI:29105"/>
        <note>catalytic</note>
    </ligand>
</feature>
<feature type="active site" description="Proton acceptor" evidence="22">
    <location>
        <position position="1350"/>
    </location>
</feature>
<evidence type="ECO:0000256" key="18">
    <source>
        <dbReference type="ARBA" id="ARBA00023136"/>
    </source>
</evidence>
<evidence type="ECO:0000256" key="14">
    <source>
        <dbReference type="ARBA" id="ARBA00022833"/>
    </source>
</evidence>
<evidence type="ECO:0000256" key="15">
    <source>
        <dbReference type="ARBA" id="ARBA00022968"/>
    </source>
</evidence>
<dbReference type="Gene3D" id="2.60.40.1910">
    <property type="match status" value="1"/>
</dbReference>
<evidence type="ECO:0000256" key="1">
    <source>
        <dbReference type="ARBA" id="ARBA00000098"/>
    </source>
</evidence>
<feature type="binding site" evidence="23">
    <location>
        <position position="1372"/>
    </location>
    <ligand>
        <name>Zn(2+)</name>
        <dbReference type="ChEBI" id="CHEBI:29105"/>
        <note>catalytic</note>
    </ligand>
</feature>
<evidence type="ECO:0000256" key="16">
    <source>
        <dbReference type="ARBA" id="ARBA00022989"/>
    </source>
</evidence>
<feature type="domain" description="Aminopeptidase N-like N-terminal" evidence="27">
    <location>
        <begin position="64"/>
        <end position="180"/>
    </location>
</feature>
<keyword evidence="20" id="KW-0325">Glycoprotein</keyword>
<feature type="domain" description="ERAP1-like C-terminal" evidence="26">
    <location>
        <begin position="1585"/>
        <end position="1909"/>
    </location>
</feature>
<evidence type="ECO:0000256" key="24">
    <source>
        <dbReference type="PIRSR" id="PIRSR634016-4"/>
    </source>
</evidence>
<dbReference type="SUPFAM" id="SSF63737">
    <property type="entry name" value="Leukotriene A4 hydrolase N-terminal domain"/>
    <property type="match status" value="4"/>
</dbReference>
<evidence type="ECO:0000256" key="13">
    <source>
        <dbReference type="ARBA" id="ARBA00022801"/>
    </source>
</evidence>
<keyword evidence="15" id="KW-0735">Signal-anchor</keyword>
<reference evidence="28" key="1">
    <citation type="submission" date="2020-11" db="EMBL/GenBank/DDBJ databases">
        <authorList>
            <person name="Tran Van P."/>
        </authorList>
    </citation>
    <scope>NUCLEOTIDE SEQUENCE</scope>
</reference>
<dbReference type="InterPro" id="IPR001930">
    <property type="entry name" value="Peptidase_M1"/>
</dbReference>
<accession>A0A7R9I002</accession>
<evidence type="ECO:0000256" key="17">
    <source>
        <dbReference type="ARBA" id="ARBA00023049"/>
    </source>
</evidence>
<proteinExistence type="inferred from homology"/>
<evidence type="ECO:0000256" key="8">
    <source>
        <dbReference type="ARBA" id="ARBA00022622"/>
    </source>
</evidence>
<dbReference type="FunFam" id="1.25.50.20:FF:000001">
    <property type="entry name" value="Aminopeptidase"/>
    <property type="match status" value="2"/>
</dbReference>
<feature type="domain" description="Aminopeptidase N-like N-terminal" evidence="27">
    <location>
        <begin position="197"/>
        <end position="320"/>
    </location>
</feature>
<feature type="domain" description="Aminopeptidase N-like N-terminal" evidence="27">
    <location>
        <begin position="358"/>
        <end position="434"/>
    </location>
</feature>
<dbReference type="InterPro" id="IPR027268">
    <property type="entry name" value="Peptidase_M4/M1_CTD_sf"/>
</dbReference>
<evidence type="ECO:0000256" key="6">
    <source>
        <dbReference type="ARBA" id="ARBA00015611"/>
    </source>
</evidence>
<keyword evidence="7" id="KW-1003">Cell membrane</keyword>
<dbReference type="GO" id="GO:0016285">
    <property type="term" value="F:alanyl aminopeptidase activity"/>
    <property type="evidence" value="ECO:0007669"/>
    <property type="project" value="UniProtKB-EC"/>
</dbReference>
<comment type="subcellular location">
    <subcellularLocation>
        <location evidence="3">Cell membrane</location>
        <topology evidence="3">Lipid-anchor</topology>
        <topology evidence="3">GPI-anchor</topology>
    </subcellularLocation>
    <subcellularLocation>
        <location evidence="2">Membrane</location>
        <topology evidence="2">Single-pass type II membrane protein</topology>
    </subcellularLocation>
</comment>
<evidence type="ECO:0000256" key="19">
    <source>
        <dbReference type="ARBA" id="ARBA00023157"/>
    </source>
</evidence>
<keyword evidence="16" id="KW-1133">Transmembrane helix</keyword>
<dbReference type="SUPFAM" id="SSF55486">
    <property type="entry name" value="Metalloproteases ('zincins'), catalytic domain"/>
    <property type="match status" value="2"/>
</dbReference>
<dbReference type="InterPro" id="IPR024571">
    <property type="entry name" value="ERAP1-like_C_dom"/>
</dbReference>
<evidence type="ECO:0000256" key="21">
    <source>
        <dbReference type="ARBA" id="ARBA00023288"/>
    </source>
</evidence>
<dbReference type="InterPro" id="IPR034016">
    <property type="entry name" value="M1_APN-typ"/>
</dbReference>
<keyword evidence="14 23" id="KW-0862">Zinc</keyword>
<comment type="catalytic activity">
    <reaction evidence="1">
        <text>Release of an N-terminal amino acid, Xaa-|-Yaa- from a peptide, amide or arylamide. Xaa is preferably Ala, but may be most amino acids including Pro (slow action). When a terminal hydrophobic residue is followed by a prolyl residue, the two may be released as an intact Xaa-Pro dipeptide.</text>
        <dbReference type="EC" id="3.4.11.2"/>
    </reaction>
</comment>
<dbReference type="InterPro" id="IPR045357">
    <property type="entry name" value="Aminopeptidase_N-like_N"/>
</dbReference>
<dbReference type="InterPro" id="IPR014782">
    <property type="entry name" value="Peptidase_M1_dom"/>
</dbReference>
<keyword evidence="13" id="KW-0378">Hydrolase</keyword>
<evidence type="ECO:0000256" key="7">
    <source>
        <dbReference type="ARBA" id="ARBA00022475"/>
    </source>
</evidence>
<dbReference type="GO" id="GO:0070006">
    <property type="term" value="F:metalloaminopeptidase activity"/>
    <property type="evidence" value="ECO:0007669"/>
    <property type="project" value="TreeGrafter"/>
</dbReference>
<dbReference type="CDD" id="cd09601">
    <property type="entry name" value="M1_APN-Q_like"/>
    <property type="match status" value="2"/>
</dbReference>
<feature type="domain" description="ERAP1-like C-terminal" evidence="26">
    <location>
        <begin position="715"/>
        <end position="1020"/>
    </location>
</feature>
<comment type="similarity">
    <text evidence="4">Belongs to the peptidase M1 family.</text>
</comment>
<dbReference type="GO" id="GO:0006508">
    <property type="term" value="P:proteolysis"/>
    <property type="evidence" value="ECO:0007669"/>
    <property type="project" value="UniProtKB-KW"/>
</dbReference>
<dbReference type="FunFam" id="2.60.40.1730:FF:000012">
    <property type="entry name" value="Aminopeptidase N"/>
    <property type="match status" value="1"/>
</dbReference>
<evidence type="ECO:0000256" key="4">
    <source>
        <dbReference type="ARBA" id="ARBA00010136"/>
    </source>
</evidence>
<dbReference type="Pfam" id="PF01433">
    <property type="entry name" value="Peptidase_M1"/>
    <property type="match status" value="2"/>
</dbReference>
<keyword evidence="11 23" id="KW-0479">Metal-binding</keyword>
<feature type="domain" description="Peptidase M1 membrane alanine aminopeptidase" evidence="25">
    <location>
        <begin position="1289"/>
        <end position="1502"/>
    </location>
</feature>
<dbReference type="FunFam" id="1.10.390.10:FF:000019">
    <property type="entry name" value="Aminopeptidase"/>
    <property type="match status" value="2"/>
</dbReference>
<dbReference type="Gene3D" id="1.25.50.20">
    <property type="match status" value="2"/>
</dbReference>
<feature type="binding site" evidence="23">
    <location>
        <position position="1353"/>
    </location>
    <ligand>
        <name>Zn(2+)</name>
        <dbReference type="ChEBI" id="CHEBI:29105"/>
        <note>catalytic</note>
    </ligand>
</feature>
<feature type="domain" description="Peptidase M1 membrane alanine aminopeptidase" evidence="25">
    <location>
        <begin position="467"/>
        <end position="689"/>
    </location>
</feature>
<feature type="domain" description="Aminopeptidase N-like N-terminal" evidence="27">
    <location>
        <begin position="1068"/>
        <end position="1261"/>
    </location>
</feature>
<dbReference type="Pfam" id="PF17900">
    <property type="entry name" value="Peptidase_M1_N"/>
    <property type="match status" value="4"/>
</dbReference>
<dbReference type="GO" id="GO:0098552">
    <property type="term" value="C:side of membrane"/>
    <property type="evidence" value="ECO:0007669"/>
    <property type="project" value="UniProtKB-KW"/>
</dbReference>
<evidence type="ECO:0000256" key="23">
    <source>
        <dbReference type="PIRSR" id="PIRSR634016-3"/>
    </source>
</evidence>
<comment type="cofactor">
    <cofactor evidence="23">
        <name>Zn(2+)</name>
        <dbReference type="ChEBI" id="CHEBI:29105"/>
    </cofactor>
    <text evidence="23">Binds 1 zinc ion per subunit.</text>
</comment>
<evidence type="ECO:0000256" key="3">
    <source>
        <dbReference type="ARBA" id="ARBA00004609"/>
    </source>
</evidence>
<keyword evidence="12" id="KW-0732">Signal</keyword>
<evidence type="ECO:0000256" key="11">
    <source>
        <dbReference type="ARBA" id="ARBA00022723"/>
    </source>
</evidence>
<evidence type="ECO:0000259" key="27">
    <source>
        <dbReference type="Pfam" id="PF17900"/>
    </source>
</evidence>
<dbReference type="Pfam" id="PF11838">
    <property type="entry name" value="ERAP1_C"/>
    <property type="match status" value="2"/>
</dbReference>
<feature type="site" description="Transition state stabilizer" evidence="24">
    <location>
        <position position="1435"/>
    </location>
</feature>
<dbReference type="GO" id="GO:0042277">
    <property type="term" value="F:peptide binding"/>
    <property type="evidence" value="ECO:0007669"/>
    <property type="project" value="TreeGrafter"/>
</dbReference>
<evidence type="ECO:0000256" key="20">
    <source>
        <dbReference type="ARBA" id="ARBA00023180"/>
    </source>
</evidence>
<gene>
    <name evidence="28" type="ORF">TBIB3V08_LOCUS4795</name>
</gene>
<dbReference type="InterPro" id="IPR050344">
    <property type="entry name" value="Peptidase_M1_aminopeptidases"/>
</dbReference>
<organism evidence="28">
    <name type="scientific">Timema bartmani</name>
    <dbReference type="NCBI Taxonomy" id="61472"/>
    <lineage>
        <taxon>Eukaryota</taxon>
        <taxon>Metazoa</taxon>
        <taxon>Ecdysozoa</taxon>
        <taxon>Arthropoda</taxon>
        <taxon>Hexapoda</taxon>
        <taxon>Insecta</taxon>
        <taxon>Pterygota</taxon>
        <taxon>Neoptera</taxon>
        <taxon>Polyneoptera</taxon>
        <taxon>Phasmatodea</taxon>
        <taxon>Timematodea</taxon>
        <taxon>Timematoidea</taxon>
        <taxon>Timematidae</taxon>
        <taxon>Timema</taxon>
    </lineage>
</organism>
<evidence type="ECO:0000259" key="26">
    <source>
        <dbReference type="Pfam" id="PF11838"/>
    </source>
</evidence>
<evidence type="ECO:0000256" key="2">
    <source>
        <dbReference type="ARBA" id="ARBA00004606"/>
    </source>
</evidence>
<dbReference type="InterPro" id="IPR042097">
    <property type="entry name" value="Aminopeptidase_N-like_N_sf"/>
</dbReference>
<dbReference type="GO" id="GO:0005737">
    <property type="term" value="C:cytoplasm"/>
    <property type="evidence" value="ECO:0007669"/>
    <property type="project" value="TreeGrafter"/>
</dbReference>
<evidence type="ECO:0000256" key="10">
    <source>
        <dbReference type="ARBA" id="ARBA00022692"/>
    </source>
</evidence>
<dbReference type="FunFam" id="2.60.40.1910:FF:000008">
    <property type="entry name" value="Aminopeptidase"/>
    <property type="match status" value="1"/>
</dbReference>
<dbReference type="GO" id="GO:0005886">
    <property type="term" value="C:plasma membrane"/>
    <property type="evidence" value="ECO:0007669"/>
    <property type="project" value="UniProtKB-SubCell"/>
</dbReference>
<keyword evidence="10" id="KW-0812">Transmembrane</keyword>
<dbReference type="Gene3D" id="1.10.390.10">
    <property type="entry name" value="Neutral Protease Domain 2"/>
    <property type="match status" value="2"/>
</dbReference>
<evidence type="ECO:0000256" key="22">
    <source>
        <dbReference type="PIRSR" id="PIRSR634016-1"/>
    </source>
</evidence>
<keyword evidence="18" id="KW-0472">Membrane</keyword>